<dbReference type="PANTHER" id="PTHR31642:SF294">
    <property type="entry name" value="ACETYLTRANSFERASE MATC1"/>
    <property type="match status" value="1"/>
</dbReference>
<keyword evidence="2" id="KW-1185">Reference proteome</keyword>
<proteinExistence type="predicted"/>
<organism evidence="1 2">
    <name type="scientific">Thelonectria olida</name>
    <dbReference type="NCBI Taxonomy" id="1576542"/>
    <lineage>
        <taxon>Eukaryota</taxon>
        <taxon>Fungi</taxon>
        <taxon>Dikarya</taxon>
        <taxon>Ascomycota</taxon>
        <taxon>Pezizomycotina</taxon>
        <taxon>Sordariomycetes</taxon>
        <taxon>Hypocreomycetidae</taxon>
        <taxon>Hypocreales</taxon>
        <taxon>Nectriaceae</taxon>
        <taxon>Thelonectria</taxon>
    </lineage>
</organism>
<dbReference type="OrthoDB" id="21502at2759"/>
<comment type="caution">
    <text evidence="1">The sequence shown here is derived from an EMBL/GenBank/DDBJ whole genome shotgun (WGS) entry which is preliminary data.</text>
</comment>
<gene>
    <name evidence="1" type="ORF">B0T10DRAFT_501491</name>
</gene>
<dbReference type="Proteomes" id="UP000777438">
    <property type="component" value="Unassembled WGS sequence"/>
</dbReference>
<dbReference type="GO" id="GO:0016747">
    <property type="term" value="F:acyltransferase activity, transferring groups other than amino-acyl groups"/>
    <property type="evidence" value="ECO:0007669"/>
    <property type="project" value="TreeGrafter"/>
</dbReference>
<evidence type="ECO:0000313" key="1">
    <source>
        <dbReference type="EMBL" id="KAH6869537.1"/>
    </source>
</evidence>
<dbReference type="InterPro" id="IPR050317">
    <property type="entry name" value="Plant_Fungal_Acyltransferase"/>
</dbReference>
<dbReference type="InterPro" id="IPR023213">
    <property type="entry name" value="CAT-like_dom_sf"/>
</dbReference>
<dbReference type="AlphaFoldDB" id="A0A9P8VS35"/>
<accession>A0A9P8VS35</accession>
<reference evidence="1 2" key="1">
    <citation type="journal article" date="2021" name="Nat. Commun.">
        <title>Genetic determinants of endophytism in the Arabidopsis root mycobiome.</title>
        <authorList>
            <person name="Mesny F."/>
            <person name="Miyauchi S."/>
            <person name="Thiergart T."/>
            <person name="Pickel B."/>
            <person name="Atanasova L."/>
            <person name="Karlsson M."/>
            <person name="Huettel B."/>
            <person name="Barry K.W."/>
            <person name="Haridas S."/>
            <person name="Chen C."/>
            <person name="Bauer D."/>
            <person name="Andreopoulos W."/>
            <person name="Pangilinan J."/>
            <person name="LaButti K."/>
            <person name="Riley R."/>
            <person name="Lipzen A."/>
            <person name="Clum A."/>
            <person name="Drula E."/>
            <person name="Henrissat B."/>
            <person name="Kohler A."/>
            <person name="Grigoriev I.V."/>
            <person name="Martin F.M."/>
            <person name="Hacquard S."/>
        </authorList>
    </citation>
    <scope>NUCLEOTIDE SEQUENCE [LARGE SCALE GENOMIC DNA]</scope>
    <source>
        <strain evidence="1 2">MPI-CAGE-CH-0241</strain>
    </source>
</reference>
<sequence length="501" mass="56168">MDAARKLFRAKPTPALKVDGDDVYPLFVLDDTKLYRELMLTWTFCFNDVLDAEKLHSSLSKLLEIGDWRKLGGRVRKNNGKFEIHVPPTFTPQRPAVAFTHHVLDISIDEHPVAKSIPKAPQQPSLQPGPHVFREFVVSSDTPVTVFDLLYRDSPQISLRITSFTDASLVSLVWPHTLMDALGLQALLEAWSLVLAGRESEVLAVVGAREDVALMSVGPRRASGKADEAEEDLKIAHKRVQGVWLILFGLRFLWSLFWDGPCETRSIYLPREAVTRLRGRAVEEAKAVASSADETPFISDGDVLTAWFTKLVVSSEPRQRPVTILCAFNLRFWMKSLMQSTGVYLQNLAVATFTFLSPVLAEGSLGSIALTNRQNLLEQTTQPQLRAIMRTVVNESQDGNPTFLFGQSNMLLVIVTNWEKAKIMTSADFGPAVIRPGETGATRRNPPGMMSYFYYFPMKENMMTKNVMVVSAKDHEGNYWLSGTLLPRAWAKLRLELEAML</sequence>
<name>A0A9P8VS35_9HYPO</name>
<protein>
    <submittedName>
        <fullName evidence="1">Uncharacterized protein</fullName>
    </submittedName>
</protein>
<dbReference type="EMBL" id="JAGPYM010000070">
    <property type="protein sequence ID" value="KAH6869537.1"/>
    <property type="molecule type" value="Genomic_DNA"/>
</dbReference>
<dbReference type="Gene3D" id="3.30.559.10">
    <property type="entry name" value="Chloramphenicol acetyltransferase-like domain"/>
    <property type="match status" value="2"/>
</dbReference>
<evidence type="ECO:0000313" key="2">
    <source>
        <dbReference type="Proteomes" id="UP000777438"/>
    </source>
</evidence>
<dbReference type="PANTHER" id="PTHR31642">
    <property type="entry name" value="TRICHOTHECENE 3-O-ACETYLTRANSFERASE"/>
    <property type="match status" value="1"/>
</dbReference>